<dbReference type="SUPFAM" id="SSF90123">
    <property type="entry name" value="ABC transporter transmembrane region"/>
    <property type="match status" value="1"/>
</dbReference>
<dbReference type="RefSeq" id="WP_344286791.1">
    <property type="nucleotide sequence ID" value="NZ_BAAAPF010000002.1"/>
</dbReference>
<evidence type="ECO:0000313" key="10">
    <source>
        <dbReference type="EMBL" id="GAA2107095.1"/>
    </source>
</evidence>
<gene>
    <name evidence="10" type="ORF">GCM10009802_01890</name>
</gene>
<dbReference type="InterPro" id="IPR017871">
    <property type="entry name" value="ABC_transporter-like_CS"/>
</dbReference>
<dbReference type="Proteomes" id="UP001500443">
    <property type="component" value="Unassembled WGS sequence"/>
</dbReference>
<dbReference type="PROSITE" id="PS50929">
    <property type="entry name" value="ABC_TM1F"/>
    <property type="match status" value="1"/>
</dbReference>
<sequence length="572" mass="60483">MTRFDLLRPARVPLAAAVALQTLAGLLTLLPLLALVAFTDAWIAGDPTPGTGVVVAAVAGPLGAALASAAATWLTHRADADLTWQLQRRLAAAVRRAPVPAVTGLGAARIKKVVHDDTAALHYLVAHTLLDATALVVTPVAGLIALTLIDVRLAVCALLPLGLGVWWYVRAMRGSGTNFAAYAGAQQRINTAIVDYVRGLPTAKIYGSPGGARTRYDGAVHTFHDFFRAWSRSTSAVTTASWLVVTPGVTAVLLAVVGGFGLALDRVSPAAFVAGVLLGPAISAPVAVAGPRLQAVRTGLSALASLADFLDQRRLTWGDTTPQAGGRVHVENVTYHYSDDRPVLHRVSFGLPERGLVALVGSSGSGKSTLASLLARFDDPASGRILLVGTDLRDLREAALYERIAYVFQDTDLRRATIRDNLTGGRPLDDGRVVEAARKAAVHDDILALPHGYDSVLGDDTDLSGGQRQRICLARALLREPALLVLDETLSALDPTTRTTLLATLHDQARHRAVLLITHQLHLVRDADRILVLDHGRLADDGTHPELLDRCTAYRTLAGAGPGTGVREGTTL</sequence>
<reference evidence="11" key="1">
    <citation type="journal article" date="2019" name="Int. J. Syst. Evol. Microbiol.">
        <title>The Global Catalogue of Microorganisms (GCM) 10K type strain sequencing project: providing services to taxonomists for standard genome sequencing and annotation.</title>
        <authorList>
            <consortium name="The Broad Institute Genomics Platform"/>
            <consortium name="The Broad Institute Genome Sequencing Center for Infectious Disease"/>
            <person name="Wu L."/>
            <person name="Ma J."/>
        </authorList>
    </citation>
    <scope>NUCLEOTIDE SEQUENCE [LARGE SCALE GENOMIC DNA]</scope>
    <source>
        <strain evidence="11">JCM 15481</strain>
    </source>
</reference>
<dbReference type="InterPro" id="IPR036640">
    <property type="entry name" value="ABC1_TM_sf"/>
</dbReference>
<keyword evidence="11" id="KW-1185">Reference proteome</keyword>
<evidence type="ECO:0000256" key="7">
    <source>
        <dbReference type="SAM" id="Phobius"/>
    </source>
</evidence>
<feature type="transmembrane region" description="Helical" evidence="7">
    <location>
        <begin position="270"/>
        <end position="290"/>
    </location>
</feature>
<organism evidence="10 11">
    <name type="scientific">Streptomyces synnematoformans</name>
    <dbReference type="NCBI Taxonomy" id="415721"/>
    <lineage>
        <taxon>Bacteria</taxon>
        <taxon>Bacillati</taxon>
        <taxon>Actinomycetota</taxon>
        <taxon>Actinomycetes</taxon>
        <taxon>Kitasatosporales</taxon>
        <taxon>Streptomycetaceae</taxon>
        <taxon>Streptomyces</taxon>
    </lineage>
</organism>
<evidence type="ECO:0000259" key="8">
    <source>
        <dbReference type="PROSITE" id="PS50893"/>
    </source>
</evidence>
<comment type="caution">
    <text evidence="10">The sequence shown here is derived from an EMBL/GenBank/DDBJ whole genome shotgun (WGS) entry which is preliminary data.</text>
</comment>
<name>A0ABP5IXW4_9ACTN</name>
<dbReference type="InterPro" id="IPR039421">
    <property type="entry name" value="Type_1_exporter"/>
</dbReference>
<dbReference type="Gene3D" id="3.40.50.300">
    <property type="entry name" value="P-loop containing nucleotide triphosphate hydrolases"/>
    <property type="match status" value="1"/>
</dbReference>
<dbReference type="InterPro" id="IPR003593">
    <property type="entry name" value="AAA+_ATPase"/>
</dbReference>
<evidence type="ECO:0000313" key="11">
    <source>
        <dbReference type="Proteomes" id="UP001500443"/>
    </source>
</evidence>
<evidence type="ECO:0000256" key="5">
    <source>
        <dbReference type="ARBA" id="ARBA00022989"/>
    </source>
</evidence>
<dbReference type="GO" id="GO:0005524">
    <property type="term" value="F:ATP binding"/>
    <property type="evidence" value="ECO:0007669"/>
    <property type="project" value="UniProtKB-KW"/>
</dbReference>
<dbReference type="SUPFAM" id="SSF52540">
    <property type="entry name" value="P-loop containing nucleoside triphosphate hydrolases"/>
    <property type="match status" value="1"/>
</dbReference>
<feature type="transmembrane region" description="Helical" evidence="7">
    <location>
        <begin position="242"/>
        <end position="264"/>
    </location>
</feature>
<evidence type="ECO:0000256" key="6">
    <source>
        <dbReference type="ARBA" id="ARBA00023136"/>
    </source>
</evidence>
<protein>
    <submittedName>
        <fullName evidence="10">ABC transporter ATP-binding protein</fullName>
    </submittedName>
</protein>
<dbReference type="PANTHER" id="PTHR24221">
    <property type="entry name" value="ATP-BINDING CASSETTE SUB-FAMILY B"/>
    <property type="match status" value="1"/>
</dbReference>
<feature type="transmembrane region" description="Helical" evidence="7">
    <location>
        <begin position="151"/>
        <end position="169"/>
    </location>
</feature>
<keyword evidence="4 10" id="KW-0067">ATP-binding</keyword>
<evidence type="ECO:0000256" key="4">
    <source>
        <dbReference type="ARBA" id="ARBA00022840"/>
    </source>
</evidence>
<evidence type="ECO:0000256" key="2">
    <source>
        <dbReference type="ARBA" id="ARBA00022692"/>
    </source>
</evidence>
<dbReference type="InterPro" id="IPR003439">
    <property type="entry name" value="ABC_transporter-like_ATP-bd"/>
</dbReference>
<feature type="transmembrane region" description="Helical" evidence="7">
    <location>
        <begin position="12"/>
        <end position="38"/>
    </location>
</feature>
<evidence type="ECO:0000256" key="3">
    <source>
        <dbReference type="ARBA" id="ARBA00022741"/>
    </source>
</evidence>
<feature type="domain" description="ABC transmembrane type-1" evidence="9">
    <location>
        <begin position="15"/>
        <end position="298"/>
    </location>
</feature>
<evidence type="ECO:0000256" key="1">
    <source>
        <dbReference type="ARBA" id="ARBA00004651"/>
    </source>
</evidence>
<dbReference type="EMBL" id="BAAAPF010000002">
    <property type="protein sequence ID" value="GAA2107095.1"/>
    <property type="molecule type" value="Genomic_DNA"/>
</dbReference>
<dbReference type="Gene3D" id="1.20.1560.10">
    <property type="entry name" value="ABC transporter type 1, transmembrane domain"/>
    <property type="match status" value="1"/>
</dbReference>
<accession>A0ABP5IXW4</accession>
<dbReference type="Pfam" id="PF00664">
    <property type="entry name" value="ABC_membrane"/>
    <property type="match status" value="1"/>
</dbReference>
<dbReference type="InterPro" id="IPR027417">
    <property type="entry name" value="P-loop_NTPase"/>
</dbReference>
<proteinExistence type="predicted"/>
<keyword evidence="2 7" id="KW-0812">Transmembrane</keyword>
<feature type="transmembrane region" description="Helical" evidence="7">
    <location>
        <begin position="50"/>
        <end position="74"/>
    </location>
</feature>
<dbReference type="PROSITE" id="PS00211">
    <property type="entry name" value="ABC_TRANSPORTER_1"/>
    <property type="match status" value="1"/>
</dbReference>
<keyword evidence="6 7" id="KW-0472">Membrane</keyword>
<feature type="domain" description="ABC transporter" evidence="8">
    <location>
        <begin position="328"/>
        <end position="560"/>
    </location>
</feature>
<dbReference type="SMART" id="SM00382">
    <property type="entry name" value="AAA"/>
    <property type="match status" value="1"/>
</dbReference>
<dbReference type="PANTHER" id="PTHR24221:SF654">
    <property type="entry name" value="ATP-BINDING CASSETTE SUB-FAMILY B MEMBER 6"/>
    <property type="match status" value="1"/>
</dbReference>
<comment type="subcellular location">
    <subcellularLocation>
        <location evidence="1">Cell membrane</location>
        <topology evidence="1">Multi-pass membrane protein</topology>
    </subcellularLocation>
</comment>
<evidence type="ECO:0000259" key="9">
    <source>
        <dbReference type="PROSITE" id="PS50929"/>
    </source>
</evidence>
<dbReference type="InterPro" id="IPR011527">
    <property type="entry name" value="ABC1_TM_dom"/>
</dbReference>
<keyword evidence="5 7" id="KW-1133">Transmembrane helix</keyword>
<dbReference type="PROSITE" id="PS50893">
    <property type="entry name" value="ABC_TRANSPORTER_2"/>
    <property type="match status" value="1"/>
</dbReference>
<feature type="transmembrane region" description="Helical" evidence="7">
    <location>
        <begin position="120"/>
        <end position="145"/>
    </location>
</feature>
<dbReference type="Pfam" id="PF00005">
    <property type="entry name" value="ABC_tran"/>
    <property type="match status" value="1"/>
</dbReference>
<keyword evidence="3" id="KW-0547">Nucleotide-binding</keyword>